<gene>
    <name evidence="9" type="ordered locus">Natpe_1908</name>
</gene>
<keyword evidence="2 5" id="KW-0645">Protease</keyword>
<evidence type="ECO:0000313" key="10">
    <source>
        <dbReference type="Proteomes" id="UP000010843"/>
    </source>
</evidence>
<dbReference type="Proteomes" id="UP000010843">
    <property type="component" value="Chromosome"/>
</dbReference>
<evidence type="ECO:0000256" key="5">
    <source>
        <dbReference type="PROSITE-ProRule" id="PRU01240"/>
    </source>
</evidence>
<dbReference type="eggNOG" id="arCOG00702">
    <property type="taxonomic scope" value="Archaea"/>
</dbReference>
<feature type="active site" description="Charge relay system" evidence="5">
    <location>
        <position position="195"/>
    </location>
</feature>
<dbReference type="InterPro" id="IPR022398">
    <property type="entry name" value="Peptidase_S8_His-AS"/>
</dbReference>
<protein>
    <submittedName>
        <fullName evidence="9">Subtilisin-like serine protease</fullName>
    </submittedName>
</protein>
<dbReference type="GO" id="GO:0006508">
    <property type="term" value="P:proteolysis"/>
    <property type="evidence" value="ECO:0007669"/>
    <property type="project" value="UniProtKB-KW"/>
</dbReference>
<dbReference type="PANTHER" id="PTHR43806">
    <property type="entry name" value="PEPTIDASE S8"/>
    <property type="match status" value="1"/>
</dbReference>
<comment type="similarity">
    <text evidence="1 5 6">Belongs to the peptidase S8 family.</text>
</comment>
<dbReference type="InterPro" id="IPR050131">
    <property type="entry name" value="Peptidase_S8_subtilisin-like"/>
</dbReference>
<feature type="compositionally biased region" description="Basic and acidic residues" evidence="7">
    <location>
        <begin position="130"/>
        <end position="144"/>
    </location>
</feature>
<evidence type="ECO:0000313" key="9">
    <source>
        <dbReference type="EMBL" id="AGB31766.1"/>
    </source>
</evidence>
<dbReference type="InterPro" id="IPR023828">
    <property type="entry name" value="Peptidase_S8_Ser-AS"/>
</dbReference>
<evidence type="ECO:0000256" key="3">
    <source>
        <dbReference type="ARBA" id="ARBA00022801"/>
    </source>
</evidence>
<feature type="active site" description="Charge relay system" evidence="5">
    <location>
        <position position="418"/>
    </location>
</feature>
<keyword evidence="3 5" id="KW-0378">Hydrolase</keyword>
<dbReference type="PRINTS" id="PR00723">
    <property type="entry name" value="SUBTILISIN"/>
</dbReference>
<dbReference type="AlphaFoldDB" id="L0JN19"/>
<dbReference type="PROSITE" id="PS00136">
    <property type="entry name" value="SUBTILASE_ASP"/>
    <property type="match status" value="1"/>
</dbReference>
<dbReference type="InterPro" id="IPR006311">
    <property type="entry name" value="TAT_signal"/>
</dbReference>
<name>L0JN19_NATP1</name>
<dbReference type="PROSITE" id="PS00137">
    <property type="entry name" value="SUBTILASE_HIS"/>
    <property type="match status" value="1"/>
</dbReference>
<dbReference type="RefSeq" id="WP_015298958.1">
    <property type="nucleotide sequence ID" value="NC_019962.1"/>
</dbReference>
<dbReference type="GeneID" id="14332649"/>
<dbReference type="InterPro" id="IPR000209">
    <property type="entry name" value="Peptidase_S8/S53_dom"/>
</dbReference>
<dbReference type="OrthoDB" id="341609at2157"/>
<dbReference type="Gene3D" id="3.40.50.200">
    <property type="entry name" value="Peptidase S8/S53 domain"/>
    <property type="match status" value="1"/>
</dbReference>
<evidence type="ECO:0000256" key="6">
    <source>
        <dbReference type="RuleBase" id="RU003355"/>
    </source>
</evidence>
<evidence type="ECO:0000259" key="8">
    <source>
        <dbReference type="Pfam" id="PF00082"/>
    </source>
</evidence>
<feature type="domain" description="Peptidase S8/S53" evidence="8">
    <location>
        <begin position="149"/>
        <end position="456"/>
    </location>
</feature>
<evidence type="ECO:0000256" key="7">
    <source>
        <dbReference type="SAM" id="MobiDB-lite"/>
    </source>
</evidence>
<evidence type="ECO:0000256" key="2">
    <source>
        <dbReference type="ARBA" id="ARBA00022670"/>
    </source>
</evidence>
<keyword evidence="4 5" id="KW-0720">Serine protease</keyword>
<dbReference type="Pfam" id="PF00082">
    <property type="entry name" value="Peptidase_S8"/>
    <property type="match status" value="1"/>
</dbReference>
<dbReference type="PROSITE" id="PS00138">
    <property type="entry name" value="SUBTILASE_SER"/>
    <property type="match status" value="1"/>
</dbReference>
<dbReference type="InterPro" id="IPR036852">
    <property type="entry name" value="Peptidase_S8/S53_dom_sf"/>
</dbReference>
<dbReference type="PROSITE" id="PS51892">
    <property type="entry name" value="SUBTILASE"/>
    <property type="match status" value="1"/>
</dbReference>
<organism evidence="9 10">
    <name type="scientific">Natrinema pellirubrum (strain DSM 15624 / CIP 106293 / JCM 10476 / NCIMB 786 / 157)</name>
    <dbReference type="NCBI Taxonomy" id="797303"/>
    <lineage>
        <taxon>Archaea</taxon>
        <taxon>Methanobacteriati</taxon>
        <taxon>Methanobacteriota</taxon>
        <taxon>Stenosarchaea group</taxon>
        <taxon>Halobacteria</taxon>
        <taxon>Halobacteriales</taxon>
        <taxon>Natrialbaceae</taxon>
        <taxon>Natrinema</taxon>
    </lineage>
</organism>
<feature type="compositionally biased region" description="Basic and acidic residues" evidence="7">
    <location>
        <begin position="103"/>
        <end position="115"/>
    </location>
</feature>
<dbReference type="CDD" id="cd00306">
    <property type="entry name" value="Peptidases_S8_S53"/>
    <property type="match status" value="1"/>
</dbReference>
<dbReference type="EMBL" id="CP003372">
    <property type="protein sequence ID" value="AGB31766.1"/>
    <property type="molecule type" value="Genomic_DNA"/>
</dbReference>
<accession>L0JN19</accession>
<dbReference type="GO" id="GO:0004252">
    <property type="term" value="F:serine-type endopeptidase activity"/>
    <property type="evidence" value="ECO:0007669"/>
    <property type="project" value="UniProtKB-UniRule"/>
</dbReference>
<dbReference type="HOGENOM" id="CLU_011263_15_6_2"/>
<feature type="region of interest" description="Disordered" evidence="7">
    <location>
        <begin position="130"/>
        <end position="149"/>
    </location>
</feature>
<evidence type="ECO:0000256" key="1">
    <source>
        <dbReference type="ARBA" id="ARBA00011073"/>
    </source>
</evidence>
<dbReference type="STRING" id="797303.Natpe_1908"/>
<proteinExistence type="inferred from homology"/>
<feature type="region of interest" description="Disordered" evidence="7">
    <location>
        <begin position="70"/>
        <end position="124"/>
    </location>
</feature>
<dbReference type="PANTHER" id="PTHR43806:SF11">
    <property type="entry name" value="CEREVISIN-RELATED"/>
    <property type="match status" value="1"/>
</dbReference>
<reference evidence="10" key="1">
    <citation type="submission" date="2012-02" db="EMBL/GenBank/DDBJ databases">
        <title>Complete sequence of chromosome of Natrinema pellirubrum DSM 15624.</title>
        <authorList>
            <person name="Lucas S."/>
            <person name="Han J."/>
            <person name="Lapidus A."/>
            <person name="Cheng J.-F."/>
            <person name="Goodwin L."/>
            <person name="Pitluck S."/>
            <person name="Peters L."/>
            <person name="Teshima H."/>
            <person name="Detter J.C."/>
            <person name="Han C."/>
            <person name="Tapia R."/>
            <person name="Land M."/>
            <person name="Hauser L."/>
            <person name="Kyrpides N."/>
            <person name="Ivanova N."/>
            <person name="Pagani I."/>
            <person name="Sproer C."/>
            <person name="Anderson I."/>
            <person name="Woyke T."/>
        </authorList>
    </citation>
    <scope>NUCLEOTIDE SEQUENCE [LARGE SCALE GENOMIC DNA]</scope>
    <source>
        <strain evidence="10">DSM 15624 / JCM 10476 / NCIMB 786</strain>
    </source>
</reference>
<dbReference type="PROSITE" id="PS51318">
    <property type="entry name" value="TAT"/>
    <property type="match status" value="1"/>
</dbReference>
<dbReference type="InterPro" id="IPR015500">
    <property type="entry name" value="Peptidase_S8_subtilisin-rel"/>
</dbReference>
<dbReference type="SUPFAM" id="SSF52743">
    <property type="entry name" value="Subtilisin-like"/>
    <property type="match status" value="1"/>
</dbReference>
<dbReference type="KEGG" id="npe:Natpe_1908"/>
<evidence type="ECO:0000256" key="4">
    <source>
        <dbReference type="ARBA" id="ARBA00022825"/>
    </source>
</evidence>
<feature type="active site" description="Charge relay system" evidence="5">
    <location>
        <position position="158"/>
    </location>
</feature>
<dbReference type="InterPro" id="IPR023827">
    <property type="entry name" value="Peptidase_S8_Asp-AS"/>
</dbReference>
<sequence length="476" mass="50615">MSNQSRRRLLQTTGAVISTTILGAGAASAQKADSRFLIDLREVSRAQVPEDVEIVHDLSEIDMLAAQGDESKVGGPLATTPDIKVDWSGDKGGAVKEQSGPSVDERSNSHNHDGPPKNTEYQWDKRVQDVGDYTDKPDDRKSVHDTTTGEGTRVAVVDTGVYPNHPDLEGVVNEELSANFTTDGLGFEPNGAGDHGTHVAGIIAATNSNDGPAGGGLGTAPDTEIVSLRVFSRKENYTSDSLAAFLYAAEVGCDAANYSVGYPAPYVDPEEYPWLIGIRDAYRRTAKAVRKKGMLIVNSAGNDGLNMDTENILSLPTEVEGIFGVSATGPIGVGWGDKQSDNEEKWLTGDRLEEPTTQPAFYTNYGSAVDVSAAGGNADVEALSENPDAYNDLVYSTVISTDEQGNVVPGYGWKAGTSMAAPQVTAAVALVRSLRPDTGVEEVERLIKDTATMPEEGELYHGDGHLDLERLVKAAK</sequence>